<evidence type="ECO:0000256" key="9">
    <source>
        <dbReference type="SAM" id="Phobius"/>
    </source>
</evidence>
<name>A0A937LH50_9GAMM</name>
<dbReference type="InterPro" id="IPR003369">
    <property type="entry name" value="TatA/B/E"/>
</dbReference>
<evidence type="ECO:0000256" key="5">
    <source>
        <dbReference type="ARBA" id="ARBA00022927"/>
    </source>
</evidence>
<evidence type="ECO:0000256" key="8">
    <source>
        <dbReference type="ARBA" id="ARBA00023136"/>
    </source>
</evidence>
<dbReference type="InterPro" id="IPR018448">
    <property type="entry name" value="TatB"/>
</dbReference>
<evidence type="ECO:0000313" key="10">
    <source>
        <dbReference type="EMBL" id="MBL6818302.1"/>
    </source>
</evidence>
<dbReference type="EMBL" id="JADHQD010000011">
    <property type="protein sequence ID" value="MBL6818302.1"/>
    <property type="molecule type" value="Genomic_DNA"/>
</dbReference>
<dbReference type="AlphaFoldDB" id="A0A937LH50"/>
<evidence type="ECO:0000256" key="7">
    <source>
        <dbReference type="ARBA" id="ARBA00023010"/>
    </source>
</evidence>
<keyword evidence="5" id="KW-0653">Protein transport</keyword>
<keyword evidence="2" id="KW-0813">Transport</keyword>
<protein>
    <submittedName>
        <fullName evidence="10">Twin-arginine translocase subunit TatB</fullName>
    </submittedName>
</protein>
<gene>
    <name evidence="10" type="primary">tatB</name>
    <name evidence="10" type="ORF">ISQ64_02725</name>
</gene>
<evidence type="ECO:0000313" key="11">
    <source>
        <dbReference type="Proteomes" id="UP000711391"/>
    </source>
</evidence>
<sequence length="82" mass="9600">MPQIGFLEIALILIIGLLVIGPKRLPEVVKTWLKFYKKIQNQFAEFTKNFEEDIGAEEIKKDVFNEMRMEELDGLEKQNKDS</sequence>
<dbReference type="GO" id="GO:0016020">
    <property type="term" value="C:membrane"/>
    <property type="evidence" value="ECO:0007669"/>
    <property type="project" value="UniProtKB-SubCell"/>
</dbReference>
<reference evidence="10" key="1">
    <citation type="submission" date="2020-10" db="EMBL/GenBank/DDBJ databases">
        <title>Microbiome of the Black Sea water column analyzed by genome centric metagenomics.</title>
        <authorList>
            <person name="Cabello-Yeves P.J."/>
            <person name="Callieri C."/>
            <person name="Picazo A."/>
            <person name="Mehrshad M."/>
            <person name="Haro-Moreno J.M."/>
            <person name="Roda-Garcia J."/>
            <person name="Dzembekova N."/>
            <person name="Slabakova V."/>
            <person name="Slabakova N."/>
            <person name="Moncheva S."/>
            <person name="Rodriguez-Valera F."/>
        </authorList>
    </citation>
    <scope>NUCLEOTIDE SEQUENCE</scope>
    <source>
        <strain evidence="10">BS307-5m-G50</strain>
    </source>
</reference>
<dbReference type="PRINTS" id="PR01506">
    <property type="entry name" value="TATBPROTEIN"/>
</dbReference>
<comment type="subcellular location">
    <subcellularLocation>
        <location evidence="1">Membrane</location>
        <topology evidence="1">Single-pass membrane protein</topology>
    </subcellularLocation>
</comment>
<comment type="caution">
    <text evidence="10">The sequence shown here is derived from an EMBL/GenBank/DDBJ whole genome shotgun (WGS) entry which is preliminary data.</text>
</comment>
<keyword evidence="8 9" id="KW-0472">Membrane</keyword>
<organism evidence="10 11">
    <name type="scientific">SAR86 cluster bacterium</name>
    <dbReference type="NCBI Taxonomy" id="2030880"/>
    <lineage>
        <taxon>Bacteria</taxon>
        <taxon>Pseudomonadati</taxon>
        <taxon>Pseudomonadota</taxon>
        <taxon>Gammaproteobacteria</taxon>
        <taxon>SAR86 cluster</taxon>
    </lineage>
</organism>
<dbReference type="Pfam" id="PF02416">
    <property type="entry name" value="TatA_B_E"/>
    <property type="match status" value="1"/>
</dbReference>
<accession>A0A937LH50</accession>
<evidence type="ECO:0000256" key="3">
    <source>
        <dbReference type="ARBA" id="ARBA00022475"/>
    </source>
</evidence>
<keyword evidence="7" id="KW-0811">Translocation</keyword>
<dbReference type="PANTHER" id="PTHR33162">
    <property type="entry name" value="SEC-INDEPENDENT PROTEIN TRANSLOCASE PROTEIN TATA, CHLOROPLASTIC"/>
    <property type="match status" value="1"/>
</dbReference>
<dbReference type="Gene3D" id="1.20.5.3310">
    <property type="match status" value="1"/>
</dbReference>
<dbReference type="GO" id="GO:0043953">
    <property type="term" value="P:protein transport by the Tat complex"/>
    <property type="evidence" value="ECO:0007669"/>
    <property type="project" value="InterPro"/>
</dbReference>
<dbReference type="GO" id="GO:0008320">
    <property type="term" value="F:protein transmembrane transporter activity"/>
    <property type="evidence" value="ECO:0007669"/>
    <property type="project" value="InterPro"/>
</dbReference>
<evidence type="ECO:0000256" key="4">
    <source>
        <dbReference type="ARBA" id="ARBA00022692"/>
    </source>
</evidence>
<evidence type="ECO:0000256" key="1">
    <source>
        <dbReference type="ARBA" id="ARBA00004167"/>
    </source>
</evidence>
<proteinExistence type="predicted"/>
<evidence type="ECO:0000256" key="6">
    <source>
        <dbReference type="ARBA" id="ARBA00022989"/>
    </source>
</evidence>
<evidence type="ECO:0000256" key="2">
    <source>
        <dbReference type="ARBA" id="ARBA00022448"/>
    </source>
</evidence>
<keyword evidence="4 9" id="KW-0812">Transmembrane</keyword>
<feature type="transmembrane region" description="Helical" evidence="9">
    <location>
        <begin position="6"/>
        <end position="25"/>
    </location>
</feature>
<keyword evidence="6 9" id="KW-1133">Transmembrane helix</keyword>
<dbReference type="Proteomes" id="UP000711391">
    <property type="component" value="Unassembled WGS sequence"/>
</dbReference>
<dbReference type="PANTHER" id="PTHR33162:SF1">
    <property type="entry name" value="SEC-INDEPENDENT PROTEIN TRANSLOCASE PROTEIN TATA, CHLOROPLASTIC"/>
    <property type="match status" value="1"/>
</dbReference>
<keyword evidence="3" id="KW-1003">Cell membrane</keyword>
<dbReference type="NCBIfam" id="TIGR01410">
    <property type="entry name" value="tatB"/>
    <property type="match status" value="1"/>
</dbReference>